<proteinExistence type="predicted"/>
<name>A0A9D1ZLM1_9BACE</name>
<protein>
    <submittedName>
        <fullName evidence="1">Uncharacterized protein</fullName>
    </submittedName>
</protein>
<sequence length="59" mass="7508">MAEEQYIQIKRIPLTKEEVWRRMKEHKRKKQELIQQMEEYLRTEYKKRTGQEPESIEVW</sequence>
<dbReference type="Proteomes" id="UP000886851">
    <property type="component" value="Unassembled WGS sequence"/>
</dbReference>
<reference evidence="1" key="1">
    <citation type="journal article" date="2021" name="PeerJ">
        <title>Extensive microbial diversity within the chicken gut microbiome revealed by metagenomics and culture.</title>
        <authorList>
            <person name="Gilroy R."/>
            <person name="Ravi A."/>
            <person name="Getino M."/>
            <person name="Pursley I."/>
            <person name="Horton D.L."/>
            <person name="Alikhan N.F."/>
            <person name="Baker D."/>
            <person name="Gharbi K."/>
            <person name="Hall N."/>
            <person name="Watson M."/>
            <person name="Adriaenssens E.M."/>
            <person name="Foster-Nyarko E."/>
            <person name="Jarju S."/>
            <person name="Secka A."/>
            <person name="Antonio M."/>
            <person name="Oren A."/>
            <person name="Chaudhuri R.R."/>
            <person name="La Ragione R."/>
            <person name="Hildebrand F."/>
            <person name="Pallen M.J."/>
        </authorList>
    </citation>
    <scope>NUCLEOTIDE SEQUENCE</scope>
    <source>
        <strain evidence="1">Gambia2-208</strain>
    </source>
</reference>
<dbReference type="EMBL" id="DXCV01000046">
    <property type="protein sequence ID" value="HIY88367.1"/>
    <property type="molecule type" value="Genomic_DNA"/>
</dbReference>
<comment type="caution">
    <text evidence="1">The sequence shown here is derived from an EMBL/GenBank/DDBJ whole genome shotgun (WGS) entry which is preliminary data.</text>
</comment>
<organism evidence="1 2">
    <name type="scientific">Candidatus Bacteroides pullicola</name>
    <dbReference type="NCBI Taxonomy" id="2838475"/>
    <lineage>
        <taxon>Bacteria</taxon>
        <taxon>Pseudomonadati</taxon>
        <taxon>Bacteroidota</taxon>
        <taxon>Bacteroidia</taxon>
        <taxon>Bacteroidales</taxon>
        <taxon>Bacteroidaceae</taxon>
        <taxon>Bacteroides</taxon>
    </lineage>
</organism>
<dbReference type="AlphaFoldDB" id="A0A9D1ZLM1"/>
<accession>A0A9D1ZLM1</accession>
<gene>
    <name evidence="1" type="ORF">H9824_06660</name>
</gene>
<reference evidence="1" key="2">
    <citation type="submission" date="2021-04" db="EMBL/GenBank/DDBJ databases">
        <authorList>
            <person name="Gilroy R."/>
        </authorList>
    </citation>
    <scope>NUCLEOTIDE SEQUENCE</scope>
    <source>
        <strain evidence="1">Gambia2-208</strain>
    </source>
</reference>
<evidence type="ECO:0000313" key="2">
    <source>
        <dbReference type="Proteomes" id="UP000886851"/>
    </source>
</evidence>
<evidence type="ECO:0000313" key="1">
    <source>
        <dbReference type="EMBL" id="HIY88367.1"/>
    </source>
</evidence>